<accession>A0A0F9Q8I1</accession>
<evidence type="ECO:0000313" key="2">
    <source>
        <dbReference type="EMBL" id="KKN38764.1"/>
    </source>
</evidence>
<proteinExistence type="predicted"/>
<comment type="caution">
    <text evidence="2">The sequence shown here is derived from an EMBL/GenBank/DDBJ whole genome shotgun (WGS) entry which is preliminary data.</text>
</comment>
<reference evidence="2" key="1">
    <citation type="journal article" date="2015" name="Nature">
        <title>Complex archaea that bridge the gap between prokaryotes and eukaryotes.</title>
        <authorList>
            <person name="Spang A."/>
            <person name="Saw J.H."/>
            <person name="Jorgensen S.L."/>
            <person name="Zaremba-Niedzwiedzka K."/>
            <person name="Martijn J."/>
            <person name="Lind A.E."/>
            <person name="van Eijk R."/>
            <person name="Schleper C."/>
            <person name="Guy L."/>
            <person name="Ettema T.J."/>
        </authorList>
    </citation>
    <scope>NUCLEOTIDE SEQUENCE</scope>
</reference>
<dbReference type="InterPro" id="IPR036505">
    <property type="entry name" value="Amidase/PGRP_sf"/>
</dbReference>
<gene>
    <name evidence="2" type="ORF">LCGC14_0750270</name>
</gene>
<dbReference type="GO" id="GO:0009253">
    <property type="term" value="P:peptidoglycan catabolic process"/>
    <property type="evidence" value="ECO:0007669"/>
    <property type="project" value="InterPro"/>
</dbReference>
<organism evidence="2">
    <name type="scientific">marine sediment metagenome</name>
    <dbReference type="NCBI Taxonomy" id="412755"/>
    <lineage>
        <taxon>unclassified sequences</taxon>
        <taxon>metagenomes</taxon>
        <taxon>ecological metagenomes</taxon>
    </lineage>
</organism>
<protein>
    <submittedName>
        <fullName evidence="2">Uncharacterized protein</fullName>
    </submittedName>
</protein>
<dbReference type="Gene3D" id="3.40.80.10">
    <property type="entry name" value="Peptidoglycan recognition protein-like"/>
    <property type="match status" value="1"/>
</dbReference>
<dbReference type="GO" id="GO:0008745">
    <property type="term" value="F:N-acetylmuramoyl-L-alanine amidase activity"/>
    <property type="evidence" value="ECO:0007669"/>
    <property type="project" value="InterPro"/>
</dbReference>
<feature type="compositionally biased region" description="Basic and acidic residues" evidence="1">
    <location>
        <begin position="15"/>
        <end position="24"/>
    </location>
</feature>
<evidence type="ECO:0000256" key="1">
    <source>
        <dbReference type="SAM" id="MobiDB-lite"/>
    </source>
</evidence>
<feature type="region of interest" description="Disordered" evidence="1">
    <location>
        <begin position="1"/>
        <end position="26"/>
    </location>
</feature>
<sequence>MPEAGSRLTSVSAAAREEGRHETPGESIYASRSVNMYDKNDRTKPVFGLVVHTTGGGAPNAAKKERISVLEWCVARYERTYGCHYVNGYDGVDGDLIQVGNEYEKPHTVGMKEQNASIRAGTWKTDISKKTLKHWRAHWPTRANPLKLFPGSSANNVYVGMECPPCVWWDRKLKRTVSSPKPMRPGLRFTEAQHDAVVLLSIDLAERHNWPDGWWLLPRLVGHEDLSPIVRSTKTGGWDPGFLRDRPYFDWDYVKVEIETVVG</sequence>
<dbReference type="EMBL" id="LAZR01001805">
    <property type="protein sequence ID" value="KKN38764.1"/>
    <property type="molecule type" value="Genomic_DNA"/>
</dbReference>
<dbReference type="SUPFAM" id="SSF55846">
    <property type="entry name" value="N-acetylmuramoyl-L-alanine amidase-like"/>
    <property type="match status" value="1"/>
</dbReference>
<name>A0A0F9Q8I1_9ZZZZ</name>
<dbReference type="AlphaFoldDB" id="A0A0F9Q8I1"/>